<reference evidence="3" key="1">
    <citation type="journal article" date="2019" name="Int. J. Syst. Evol. Microbiol.">
        <title>The Global Catalogue of Microorganisms (GCM) 10K type strain sequencing project: providing services to taxonomists for standard genome sequencing and annotation.</title>
        <authorList>
            <consortium name="The Broad Institute Genomics Platform"/>
            <consortium name="The Broad Institute Genome Sequencing Center for Infectious Disease"/>
            <person name="Wu L."/>
            <person name="Ma J."/>
        </authorList>
    </citation>
    <scope>NUCLEOTIDE SEQUENCE [LARGE SCALE GENOMIC DNA]</scope>
    <source>
        <strain evidence="3">NBRC 111981</strain>
    </source>
</reference>
<evidence type="ECO:0000313" key="2">
    <source>
        <dbReference type="EMBL" id="GLQ89477.1"/>
    </source>
</evidence>
<dbReference type="EMBL" id="BSOA01000035">
    <property type="protein sequence ID" value="GLQ89477.1"/>
    <property type="molecule type" value="Genomic_DNA"/>
</dbReference>
<accession>A0ABQ5XEQ7</accession>
<dbReference type="Gene3D" id="2.60.40.2810">
    <property type="match status" value="1"/>
</dbReference>
<feature type="region of interest" description="Disordered" evidence="1">
    <location>
        <begin position="426"/>
        <end position="450"/>
    </location>
</feature>
<evidence type="ECO:0008006" key="4">
    <source>
        <dbReference type="Google" id="ProtNLM"/>
    </source>
</evidence>
<protein>
    <recommendedName>
        <fullName evidence="4">Tandem-95 repeat protein</fullName>
    </recommendedName>
</protein>
<dbReference type="Proteomes" id="UP001156627">
    <property type="component" value="Unassembled WGS sequence"/>
</dbReference>
<dbReference type="NCBIfam" id="NF012211">
    <property type="entry name" value="tand_rpt_95"/>
    <property type="match status" value="4"/>
</dbReference>
<feature type="compositionally biased region" description="Acidic residues" evidence="1">
    <location>
        <begin position="434"/>
        <end position="450"/>
    </location>
</feature>
<organism evidence="2 3">
    <name type="scientific">Dyella flagellata</name>
    <dbReference type="NCBI Taxonomy" id="1867833"/>
    <lineage>
        <taxon>Bacteria</taxon>
        <taxon>Pseudomonadati</taxon>
        <taxon>Pseudomonadota</taxon>
        <taxon>Gammaproteobacteria</taxon>
        <taxon>Lysobacterales</taxon>
        <taxon>Rhodanobacteraceae</taxon>
        <taxon>Dyella</taxon>
    </lineage>
</organism>
<dbReference type="PANTHER" id="PTHR34720">
    <property type="entry name" value="MICROCYSTIN DEPENDENT PROTEIN"/>
    <property type="match status" value="1"/>
</dbReference>
<evidence type="ECO:0000313" key="3">
    <source>
        <dbReference type="Proteomes" id="UP001156627"/>
    </source>
</evidence>
<proteinExistence type="predicted"/>
<dbReference type="PANTHER" id="PTHR34720:SF9">
    <property type="entry name" value="BLR4714 PROTEIN"/>
    <property type="match status" value="1"/>
</dbReference>
<evidence type="ECO:0000256" key="1">
    <source>
        <dbReference type="SAM" id="MobiDB-lite"/>
    </source>
</evidence>
<name>A0ABQ5XEQ7_9GAMM</name>
<comment type="caution">
    <text evidence="2">The sequence shown here is derived from an EMBL/GenBank/DDBJ whole genome shotgun (WGS) entry which is preliminary data.</text>
</comment>
<dbReference type="RefSeq" id="WP_284332918.1">
    <property type="nucleotide sequence ID" value="NZ_BSOA01000035.1"/>
</dbReference>
<keyword evidence="3" id="KW-1185">Reference proteome</keyword>
<sequence length="498" mass="53697">MPTGTAVNLSFDLIGFEASGSHVTVSDVATFAVPHANDATFNGLENGAVATTITGNVLVNDTDLFGAAPKLVTGPAHGTLTLNPDGSFVYTPNYLFHGDDSFTYLLDNGAAQSNTATIHLSVAYVNQPPTAKNQSLSLLEDGNVKVDFHTSTNDVDGDPLTYRIIQGPQHGTVTQNTDGTFTYKPTDLYYGNDSFTYVANDGQLDSNVATVSLNVALVPPTAANFSFWLHNNWTRTLNLADDTTTLPGTKLSFRIVSAPQHGDLILNADGTYTYKPDHCYVGADSFSYIVNDGQADSNVATATIDVKARNRRPHAKGQKVYVAENESQQINLMQDALDPDGDPLTLRIVRGPRHGTLSLNTDGTYTYTPTAGWMGEDSFTFVANDTQYDSNKATIHLDVDPRPMAQDEGISVRTGKSTPIYLVPDEHARRCDDNHDDDDNGDGDHGDGDDDLFAKILSQPQHGKLTQGDDGQWIYTADAGFIGTDTFTYALSTSELDS</sequence>
<dbReference type="Gene3D" id="2.60.40.3440">
    <property type="match status" value="4"/>
</dbReference>
<gene>
    <name evidence="2" type="ORF">GCM10007898_30500</name>
</gene>
<dbReference type="Pfam" id="PF17963">
    <property type="entry name" value="Big_9"/>
    <property type="match status" value="5"/>
</dbReference>